<feature type="region of interest" description="Disordered" evidence="2">
    <location>
        <begin position="130"/>
        <end position="171"/>
    </location>
</feature>
<evidence type="ECO:0000256" key="1">
    <source>
        <dbReference type="ARBA" id="ARBA00023172"/>
    </source>
</evidence>
<sequence length="171" mass="18448">MVAKCRCHRRSRGCRTWSVALTADEIDLPEARKGDEWGWFLLGDSAPAVGADWTGNGKRRESRELKHRARKAVRPVPIPPPLVAILRNHLAKHGVSPDGHLFVGERGGPLSESVYGRVWQKARTAALSEAEAASPLAERPYDRTTCGTPACPRGSTPGCPPARLPSGQGTA</sequence>
<evidence type="ECO:0000313" key="4">
    <source>
        <dbReference type="Proteomes" id="UP001143474"/>
    </source>
</evidence>
<dbReference type="EMBL" id="BSEV01000008">
    <property type="protein sequence ID" value="GLK10734.1"/>
    <property type="molecule type" value="Genomic_DNA"/>
</dbReference>
<evidence type="ECO:0008006" key="5">
    <source>
        <dbReference type="Google" id="ProtNLM"/>
    </source>
</evidence>
<accession>A0A9W6MDP9</accession>
<organism evidence="3 4">
    <name type="scientific">Streptosporangium carneum</name>
    <dbReference type="NCBI Taxonomy" id="47481"/>
    <lineage>
        <taxon>Bacteria</taxon>
        <taxon>Bacillati</taxon>
        <taxon>Actinomycetota</taxon>
        <taxon>Actinomycetes</taxon>
        <taxon>Streptosporangiales</taxon>
        <taxon>Streptosporangiaceae</taxon>
        <taxon>Streptosporangium</taxon>
    </lineage>
</organism>
<protein>
    <recommendedName>
        <fullName evidence="5">Tyr recombinase domain-containing protein</fullName>
    </recommendedName>
</protein>
<dbReference type="GO" id="GO:0015074">
    <property type="term" value="P:DNA integration"/>
    <property type="evidence" value="ECO:0007669"/>
    <property type="project" value="InterPro"/>
</dbReference>
<dbReference type="GO" id="GO:0003677">
    <property type="term" value="F:DNA binding"/>
    <property type="evidence" value="ECO:0007669"/>
    <property type="project" value="InterPro"/>
</dbReference>
<comment type="caution">
    <text evidence="3">The sequence shown here is derived from an EMBL/GenBank/DDBJ whole genome shotgun (WGS) entry which is preliminary data.</text>
</comment>
<keyword evidence="1" id="KW-0233">DNA recombination</keyword>
<evidence type="ECO:0000256" key="2">
    <source>
        <dbReference type="SAM" id="MobiDB-lite"/>
    </source>
</evidence>
<dbReference type="GO" id="GO:0006310">
    <property type="term" value="P:DNA recombination"/>
    <property type="evidence" value="ECO:0007669"/>
    <property type="project" value="UniProtKB-KW"/>
</dbReference>
<keyword evidence="4" id="KW-1185">Reference proteome</keyword>
<reference evidence="3" key="1">
    <citation type="journal article" date="2014" name="Int. J. Syst. Evol. Microbiol.">
        <title>Complete genome sequence of Corynebacterium casei LMG S-19264T (=DSM 44701T), isolated from a smear-ripened cheese.</title>
        <authorList>
            <consortium name="US DOE Joint Genome Institute (JGI-PGF)"/>
            <person name="Walter F."/>
            <person name="Albersmeier A."/>
            <person name="Kalinowski J."/>
            <person name="Ruckert C."/>
        </authorList>
    </citation>
    <scope>NUCLEOTIDE SEQUENCE</scope>
    <source>
        <strain evidence="3">VKM Ac-2007</strain>
    </source>
</reference>
<dbReference type="Gene3D" id="1.10.443.10">
    <property type="entry name" value="Intergrase catalytic core"/>
    <property type="match status" value="1"/>
</dbReference>
<name>A0A9W6MDP9_9ACTN</name>
<proteinExistence type="predicted"/>
<gene>
    <name evidence="3" type="ORF">GCM10017600_41400</name>
</gene>
<dbReference type="Proteomes" id="UP001143474">
    <property type="component" value="Unassembled WGS sequence"/>
</dbReference>
<dbReference type="InterPro" id="IPR013762">
    <property type="entry name" value="Integrase-like_cat_sf"/>
</dbReference>
<dbReference type="InterPro" id="IPR011010">
    <property type="entry name" value="DNA_brk_join_enz"/>
</dbReference>
<evidence type="ECO:0000313" key="3">
    <source>
        <dbReference type="EMBL" id="GLK10734.1"/>
    </source>
</evidence>
<reference evidence="3" key="2">
    <citation type="submission" date="2023-01" db="EMBL/GenBank/DDBJ databases">
        <authorList>
            <person name="Sun Q."/>
            <person name="Evtushenko L."/>
        </authorList>
    </citation>
    <scope>NUCLEOTIDE SEQUENCE</scope>
    <source>
        <strain evidence="3">VKM Ac-2007</strain>
    </source>
</reference>
<dbReference type="SUPFAM" id="SSF56349">
    <property type="entry name" value="DNA breaking-rejoining enzymes"/>
    <property type="match status" value="1"/>
</dbReference>
<dbReference type="AlphaFoldDB" id="A0A9W6MDP9"/>